<feature type="transmembrane region" description="Helical" evidence="1">
    <location>
        <begin position="81"/>
        <end position="107"/>
    </location>
</feature>
<gene>
    <name evidence="2" type="ORF">EZS27_008527</name>
</gene>
<evidence type="ECO:0008006" key="3">
    <source>
        <dbReference type="Google" id="ProtNLM"/>
    </source>
</evidence>
<keyword evidence="1" id="KW-0812">Transmembrane</keyword>
<feature type="transmembrane region" description="Helical" evidence="1">
    <location>
        <begin position="210"/>
        <end position="243"/>
    </location>
</feature>
<feature type="transmembrane region" description="Helical" evidence="1">
    <location>
        <begin position="165"/>
        <end position="189"/>
    </location>
</feature>
<keyword evidence="1" id="KW-0472">Membrane</keyword>
<keyword evidence="1" id="KW-1133">Transmembrane helix</keyword>
<proteinExistence type="predicted"/>
<accession>A0A5J4SEH2</accession>
<evidence type="ECO:0000256" key="1">
    <source>
        <dbReference type="SAM" id="Phobius"/>
    </source>
</evidence>
<feature type="transmembrane region" description="Helical" evidence="1">
    <location>
        <begin position="37"/>
        <end position="61"/>
    </location>
</feature>
<feature type="transmembrane region" description="Helical" evidence="1">
    <location>
        <begin position="263"/>
        <end position="286"/>
    </location>
</feature>
<protein>
    <recommendedName>
        <fullName evidence="3">Transmembrane protein</fullName>
    </recommendedName>
</protein>
<organism evidence="2">
    <name type="scientific">termite gut metagenome</name>
    <dbReference type="NCBI Taxonomy" id="433724"/>
    <lineage>
        <taxon>unclassified sequences</taxon>
        <taxon>metagenomes</taxon>
        <taxon>organismal metagenomes</taxon>
    </lineage>
</organism>
<feature type="transmembrane region" description="Helical" evidence="1">
    <location>
        <begin position="136"/>
        <end position="159"/>
    </location>
</feature>
<sequence length="310" mass="35143">MNPQDTKITFYAKRSFTEKINTTFEFIKENWIVLLKYITYLILPICLIQAITMDAIINAIYSPQIWQNLGNSDWLAYGSLFFVNYGLTILFSLIGSVLFVSIVYTLMAKYNEREERLAGITFADLKQGLLKRLKRGLLMILFTIVVISLAVGIIALLGVASRYTLLVSIPLFIVSTLPLFLFTPVYLFEDTGIIRSFAKAFRLGFATWRGVFIVFIIMGIISSTLSSVTSIPWIVASVVRYIFFLSDTQNEVTISVGYSFMQYVFSVIMIFGSYLSGIFVIVGLAYQYAHAREKLENVSIVSDTDNFEKL</sequence>
<evidence type="ECO:0000313" key="2">
    <source>
        <dbReference type="EMBL" id="KAA6343825.1"/>
    </source>
</evidence>
<reference evidence="2" key="1">
    <citation type="submission" date="2019-03" db="EMBL/GenBank/DDBJ databases">
        <title>Single cell metagenomics reveals metabolic interactions within the superorganism composed of flagellate Streblomastix strix and complex community of Bacteroidetes bacteria on its surface.</title>
        <authorList>
            <person name="Treitli S.C."/>
            <person name="Kolisko M."/>
            <person name="Husnik F."/>
            <person name="Keeling P."/>
            <person name="Hampl V."/>
        </authorList>
    </citation>
    <scope>NUCLEOTIDE SEQUENCE</scope>
    <source>
        <strain evidence="2">STM</strain>
    </source>
</reference>
<dbReference type="EMBL" id="SNRY01000250">
    <property type="protein sequence ID" value="KAA6343825.1"/>
    <property type="molecule type" value="Genomic_DNA"/>
</dbReference>
<comment type="caution">
    <text evidence="2">The sequence shown here is derived from an EMBL/GenBank/DDBJ whole genome shotgun (WGS) entry which is preliminary data.</text>
</comment>
<dbReference type="AlphaFoldDB" id="A0A5J4SEH2"/>
<name>A0A5J4SEH2_9ZZZZ</name>